<organism evidence="1 2">
    <name type="scientific">Exiguobacterium aurantiacum</name>
    <dbReference type="NCBI Taxonomy" id="33987"/>
    <lineage>
        <taxon>Bacteria</taxon>
        <taxon>Bacillati</taxon>
        <taxon>Bacillota</taxon>
        <taxon>Bacilli</taxon>
        <taxon>Bacillales</taxon>
        <taxon>Bacillales Family XII. Incertae Sedis</taxon>
        <taxon>Exiguobacterium</taxon>
    </lineage>
</organism>
<accession>A0ABY5FMZ4</accession>
<reference evidence="1" key="1">
    <citation type="submission" date="2022-07" db="EMBL/GenBank/DDBJ databases">
        <title>Complete genome of CX2.</title>
        <authorList>
            <person name="Cao G."/>
        </authorList>
    </citation>
    <scope>NUCLEOTIDE SEQUENCE</scope>
    <source>
        <strain evidence="1">CX2</strain>
    </source>
</reference>
<evidence type="ECO:0000313" key="1">
    <source>
        <dbReference type="EMBL" id="UTT42922.1"/>
    </source>
</evidence>
<keyword evidence="2" id="KW-1185">Reference proteome</keyword>
<dbReference type="EMBL" id="CP101462">
    <property type="protein sequence ID" value="UTT42922.1"/>
    <property type="molecule type" value="Genomic_DNA"/>
</dbReference>
<evidence type="ECO:0000313" key="2">
    <source>
        <dbReference type="Proteomes" id="UP001060325"/>
    </source>
</evidence>
<gene>
    <name evidence="1" type="ORF">NMQ00_15620</name>
</gene>
<dbReference type="Proteomes" id="UP001060325">
    <property type="component" value="Chromosome"/>
</dbReference>
<dbReference type="RefSeq" id="WP_255177428.1">
    <property type="nucleotide sequence ID" value="NZ_CP101462.1"/>
</dbReference>
<evidence type="ECO:0008006" key="3">
    <source>
        <dbReference type="Google" id="ProtNLM"/>
    </source>
</evidence>
<sequence length="172" mass="19406">MKKLMLTTLWTITFVASMYYVATGESFVSMSQSVSVDHNEIERYLTTEVMEPNFGGGVWTTYKILDTNTTKSEVYVWALIQEYVQEGDRFEQGSGMSAPLVLYIDSDDESFTIQGHRLPGDGSSYPTDLWTLFPVHVQLAISPHPDGLVTKLHTQMEQKLSQSQHAKDGKED</sequence>
<protein>
    <recommendedName>
        <fullName evidence="3">DUF4825 domain-containing protein</fullName>
    </recommendedName>
</protein>
<proteinExistence type="predicted"/>
<name>A0ABY5FMZ4_9BACL</name>